<protein>
    <submittedName>
        <fullName evidence="1">Uncharacterized protein</fullName>
    </submittedName>
</protein>
<dbReference type="OrthoDB" id="276744at2759"/>
<comment type="caution">
    <text evidence="1">The sequence shown here is derived from an EMBL/GenBank/DDBJ whole genome shotgun (WGS) entry which is preliminary data.</text>
</comment>
<organism evidence="1 2">
    <name type="scientific">Zosterops borbonicus</name>
    <dbReference type="NCBI Taxonomy" id="364589"/>
    <lineage>
        <taxon>Eukaryota</taxon>
        <taxon>Metazoa</taxon>
        <taxon>Chordata</taxon>
        <taxon>Craniata</taxon>
        <taxon>Vertebrata</taxon>
        <taxon>Euteleostomi</taxon>
        <taxon>Archelosauria</taxon>
        <taxon>Archosauria</taxon>
        <taxon>Dinosauria</taxon>
        <taxon>Saurischia</taxon>
        <taxon>Theropoda</taxon>
        <taxon>Coelurosauria</taxon>
        <taxon>Aves</taxon>
        <taxon>Neognathae</taxon>
        <taxon>Neoaves</taxon>
        <taxon>Telluraves</taxon>
        <taxon>Australaves</taxon>
        <taxon>Passeriformes</taxon>
        <taxon>Sylvioidea</taxon>
        <taxon>Zosteropidae</taxon>
        <taxon>Zosterops</taxon>
    </lineage>
</organism>
<dbReference type="EMBL" id="SWJQ01001471">
    <property type="protein sequence ID" value="TRZ08143.1"/>
    <property type="molecule type" value="Genomic_DNA"/>
</dbReference>
<sequence length="145" mass="16450">MLGAVSGSLGPGQKLWWLVSGLYCIEFQLQVAKKANGILAYMRNSVTSWTMEVIVPQYSALVTLHLKSCVQFWAPHDKKDIEVLESIQRRARKLVKGLGSKPYEEQLRELQLFNLEKRRLKEDLIAFYNWKGGCGKVGALPGKQQ</sequence>
<dbReference type="AlphaFoldDB" id="A0A8K1DBJ3"/>
<dbReference type="PANTHER" id="PTHR33332">
    <property type="entry name" value="REVERSE TRANSCRIPTASE DOMAIN-CONTAINING PROTEIN"/>
    <property type="match status" value="1"/>
</dbReference>
<name>A0A8K1DBJ3_9PASS</name>
<accession>A0A8K1DBJ3</accession>
<reference evidence="1" key="1">
    <citation type="submission" date="2019-04" db="EMBL/GenBank/DDBJ databases">
        <title>Genome assembly of Zosterops borbonicus 15179.</title>
        <authorList>
            <person name="Leroy T."/>
            <person name="Anselmetti Y."/>
            <person name="Tilak M.-K."/>
            <person name="Nabholz B."/>
        </authorList>
    </citation>
    <scope>NUCLEOTIDE SEQUENCE</scope>
    <source>
        <strain evidence="1">HGM_15179</strain>
        <tissue evidence="1">Muscle</tissue>
    </source>
</reference>
<evidence type="ECO:0000313" key="1">
    <source>
        <dbReference type="EMBL" id="TRZ08143.1"/>
    </source>
</evidence>
<evidence type="ECO:0000313" key="2">
    <source>
        <dbReference type="Proteomes" id="UP000796761"/>
    </source>
</evidence>
<gene>
    <name evidence="1" type="ORF">HGM15179_018965</name>
</gene>
<keyword evidence="2" id="KW-1185">Reference proteome</keyword>
<dbReference type="Proteomes" id="UP000796761">
    <property type="component" value="Unassembled WGS sequence"/>
</dbReference>
<proteinExistence type="predicted"/>